<accession>A0A1B6KB98</accession>
<protein>
    <recommendedName>
        <fullName evidence="2">ISXO2-like transposase domain-containing protein</fullName>
    </recommendedName>
</protein>
<evidence type="ECO:0008006" key="2">
    <source>
        <dbReference type="Google" id="ProtNLM"/>
    </source>
</evidence>
<proteinExistence type="predicted"/>
<evidence type="ECO:0000313" key="1">
    <source>
        <dbReference type="EMBL" id="JAT08722.1"/>
    </source>
</evidence>
<organism evidence="1">
    <name type="scientific">Graphocephala atropunctata</name>
    <dbReference type="NCBI Taxonomy" id="36148"/>
    <lineage>
        <taxon>Eukaryota</taxon>
        <taxon>Metazoa</taxon>
        <taxon>Ecdysozoa</taxon>
        <taxon>Arthropoda</taxon>
        <taxon>Hexapoda</taxon>
        <taxon>Insecta</taxon>
        <taxon>Pterygota</taxon>
        <taxon>Neoptera</taxon>
        <taxon>Paraneoptera</taxon>
        <taxon>Hemiptera</taxon>
        <taxon>Auchenorrhyncha</taxon>
        <taxon>Membracoidea</taxon>
        <taxon>Cicadellidae</taxon>
        <taxon>Cicadellinae</taxon>
        <taxon>Cicadellini</taxon>
        <taxon>Graphocephala</taxon>
    </lineage>
</organism>
<reference evidence="1" key="1">
    <citation type="submission" date="2015-11" db="EMBL/GenBank/DDBJ databases">
        <title>De novo transcriptome assembly of four potential Pierce s Disease insect vectors from Arizona vineyards.</title>
        <authorList>
            <person name="Tassone E.E."/>
        </authorList>
    </citation>
    <scope>NUCLEOTIDE SEQUENCE</scope>
</reference>
<feature type="non-terminal residue" evidence="1">
    <location>
        <position position="148"/>
    </location>
</feature>
<dbReference type="EMBL" id="GEBQ01031255">
    <property type="protein sequence ID" value="JAT08722.1"/>
    <property type="molecule type" value="Transcribed_RNA"/>
</dbReference>
<name>A0A1B6KB98_9HEMI</name>
<gene>
    <name evidence="1" type="ORF">g.52787</name>
</gene>
<dbReference type="AlphaFoldDB" id="A0A1B6KB98"/>
<sequence>MSLFMLAREVNNKESAVRYLQNKHVLHSDRVCAQGHNMSLHLADSRDRWRCNLRQCRTSISLRKGTWLENSKLPLDTFVLFVYCWSQEYTTTKFCSKELNMSLHTITDWKNYLREVCANSLLQTPVKLGGPGLTVEIDESCFTKRKNN</sequence>